<keyword evidence="3 4" id="KW-0802">TPR repeat</keyword>
<dbReference type="PANTHER" id="PTHR45586">
    <property type="entry name" value="TPR REPEAT-CONTAINING PROTEIN PA4667"/>
    <property type="match status" value="1"/>
</dbReference>
<dbReference type="KEGG" id="gtl:EP073_03470"/>
<dbReference type="PANTHER" id="PTHR45586:SF1">
    <property type="entry name" value="LIPOPOLYSACCHARIDE ASSEMBLY PROTEIN B"/>
    <property type="match status" value="1"/>
</dbReference>
<evidence type="ECO:0000259" key="5">
    <source>
        <dbReference type="Pfam" id="PF13525"/>
    </source>
</evidence>
<keyword evidence="2" id="KW-0677">Repeat</keyword>
<evidence type="ECO:0000256" key="2">
    <source>
        <dbReference type="ARBA" id="ARBA00022737"/>
    </source>
</evidence>
<dbReference type="InterPro" id="IPR039565">
    <property type="entry name" value="BamD-like"/>
</dbReference>
<feature type="repeat" description="TPR" evidence="4">
    <location>
        <begin position="819"/>
        <end position="852"/>
    </location>
</feature>
<dbReference type="Pfam" id="PF13174">
    <property type="entry name" value="TPR_6"/>
    <property type="match status" value="4"/>
</dbReference>
<evidence type="ECO:0000313" key="6">
    <source>
        <dbReference type="EMBL" id="QAR32494.1"/>
    </source>
</evidence>
<evidence type="ECO:0000313" key="7">
    <source>
        <dbReference type="Proteomes" id="UP000287502"/>
    </source>
</evidence>
<reference evidence="6 7" key="1">
    <citation type="submission" date="2019-01" db="EMBL/GenBank/DDBJ databases">
        <title>Geovibrio thiophilus DSM 11263, complete genome.</title>
        <authorList>
            <person name="Spring S."/>
            <person name="Bunk B."/>
            <person name="Sproer C."/>
        </authorList>
    </citation>
    <scope>NUCLEOTIDE SEQUENCE [LARGE SCALE GENOMIC DNA]</scope>
    <source>
        <strain evidence="6 7">DSM 11263</strain>
    </source>
</reference>
<keyword evidence="7" id="KW-1185">Reference proteome</keyword>
<dbReference type="EMBL" id="CP035108">
    <property type="protein sequence ID" value="QAR32494.1"/>
    <property type="molecule type" value="Genomic_DNA"/>
</dbReference>
<dbReference type="PROSITE" id="PS50005">
    <property type="entry name" value="TPR"/>
    <property type="match status" value="2"/>
</dbReference>
<dbReference type="OrthoDB" id="9766921at2"/>
<dbReference type="AlphaFoldDB" id="A0A3R5V084"/>
<dbReference type="Gene3D" id="1.25.40.10">
    <property type="entry name" value="Tetratricopeptide repeat domain"/>
    <property type="match status" value="4"/>
</dbReference>
<dbReference type="RefSeq" id="WP_128465781.1">
    <property type="nucleotide sequence ID" value="NZ_CP035108.1"/>
</dbReference>
<sequence>MRNIGFIVFALLIVFTANAQDIYLKKNRFFTELVIAGAAENIKDVKKGERTITLLFAKNLSAGFSGRLDDRFISKITVKGATLTLDFAEDTDFTFMTEGVDAKIVASRKKKADDIKLGYGIEEAIIKKGSGIIENAEADRQLGVADELMAKGAHEQAAVTLEGLLASDINNYYRQEALFRLGNAYYEMGAKSYKNYITASQIFDDFINLYPDSYLFRDALVRSADSKEKADMYYEAIFAHEKIIRLVQNENIQKNSSRKIAEIYQTLGQTDRAIEARENYLKRFRDDRDPQAAIIGMLYADKGDTDTAFRYFQGLTGRKIDYSKFTADSLYAMGEVFDKRGRTEEALNAFRRVFGFYPSHEKADMAMYRAAQMYEKMGNRKQADTQLLDTVKKHPAKSGGLLASIRYANSHISDKNTQDWEKFLAPALASKDIEILEQADLMIIKSLFNEKTYDKALERIERFGRRSYSSPLMPAVYEIKQKIRLQQARQAYDETRFDQAQEYVGSLLKEFPDSPYRLEAKTISQAVSYGKTEARYKNGDFRGVIDYIENFLTGETEVIEPAKWNSLLDNAYFGMVKKDFDAARVPQALVNAKQYIAQFDNDGTHIKEINSMAERLTLTVIRRRFESDRFLDVIQAYSENQQIIDSSPQEPFKDTVKAYAAFSLYKMSMPDKAAELLAAVGKTKTPVYWLTSLLLDNGDINFQVNSLDPETLVFLADEAEKKNPDTAVKLLNEYTKDPKLAAKQKFKISKNISDDAKREQLLVRIYQDVSSDPNKRFVGYEEVSLDMGILYYKKNSFRPAVDALSVFLKSYAPRDDKRAEGLYYMGKSYLKLKDNDNAVKNYMELLESVPSSVYASAARSELEEIQWRKSLTN</sequence>
<evidence type="ECO:0000256" key="3">
    <source>
        <dbReference type="ARBA" id="ARBA00022803"/>
    </source>
</evidence>
<proteinExistence type="predicted"/>
<dbReference type="InterPro" id="IPR051012">
    <property type="entry name" value="CellSynth/LPSAsmb/PSIAsmb"/>
</dbReference>
<dbReference type="InterPro" id="IPR019734">
    <property type="entry name" value="TPR_rpt"/>
</dbReference>
<dbReference type="Pfam" id="PF13525">
    <property type="entry name" value="YfiO"/>
    <property type="match status" value="1"/>
</dbReference>
<gene>
    <name evidence="6" type="ORF">EP073_03470</name>
</gene>
<keyword evidence="1" id="KW-0732">Signal</keyword>
<organism evidence="6 7">
    <name type="scientific">Geovibrio thiophilus</name>
    <dbReference type="NCBI Taxonomy" id="139438"/>
    <lineage>
        <taxon>Bacteria</taxon>
        <taxon>Pseudomonadati</taxon>
        <taxon>Deferribacterota</taxon>
        <taxon>Deferribacteres</taxon>
        <taxon>Deferribacterales</taxon>
        <taxon>Geovibrionaceae</taxon>
        <taxon>Geovibrio</taxon>
    </lineage>
</organism>
<dbReference type="InterPro" id="IPR011990">
    <property type="entry name" value="TPR-like_helical_dom_sf"/>
</dbReference>
<feature type="repeat" description="TPR" evidence="4">
    <location>
        <begin position="327"/>
        <end position="360"/>
    </location>
</feature>
<name>A0A3R5V084_9BACT</name>
<evidence type="ECO:0000256" key="1">
    <source>
        <dbReference type="ARBA" id="ARBA00022729"/>
    </source>
</evidence>
<evidence type="ECO:0000256" key="4">
    <source>
        <dbReference type="PROSITE-ProRule" id="PRU00339"/>
    </source>
</evidence>
<dbReference type="SMART" id="SM00028">
    <property type="entry name" value="TPR"/>
    <property type="match status" value="4"/>
</dbReference>
<accession>A0A3R5V084</accession>
<feature type="domain" description="Outer membrane lipoprotein BamD-like" evidence="5">
    <location>
        <begin position="436"/>
        <end position="522"/>
    </location>
</feature>
<dbReference type="Proteomes" id="UP000287502">
    <property type="component" value="Chromosome"/>
</dbReference>
<protein>
    <submittedName>
        <fullName evidence="6">Tetratricopeptide repeat protein</fullName>
    </submittedName>
</protein>
<dbReference type="SUPFAM" id="SSF48452">
    <property type="entry name" value="TPR-like"/>
    <property type="match status" value="2"/>
</dbReference>